<dbReference type="InterPro" id="IPR003006">
    <property type="entry name" value="Ig/MHC_CS"/>
</dbReference>
<dbReference type="AlphaFoldDB" id="A0AAR2KRJ2"/>
<dbReference type="GO" id="GO:0005615">
    <property type="term" value="C:extracellular space"/>
    <property type="evidence" value="ECO:0007669"/>
    <property type="project" value="TreeGrafter"/>
</dbReference>
<dbReference type="InterPro" id="IPR050208">
    <property type="entry name" value="MHC_class-I_related"/>
</dbReference>
<proteinExistence type="inferred from homology"/>
<keyword evidence="1" id="KW-0325">Glycoprotein</keyword>
<keyword evidence="7" id="KW-1185">Reference proteome</keyword>
<dbReference type="InterPro" id="IPR007110">
    <property type="entry name" value="Ig-like_dom"/>
</dbReference>
<protein>
    <recommendedName>
        <fullName evidence="5">Ig-like domain-containing protein</fullName>
    </recommendedName>
</protein>
<dbReference type="InterPro" id="IPR011161">
    <property type="entry name" value="MHC_I-like_Ag-recog"/>
</dbReference>
<keyword evidence="2" id="KW-0393">Immunoglobulin domain</keyword>
<dbReference type="Proteomes" id="UP001501920">
    <property type="component" value="Chromosome 20"/>
</dbReference>
<dbReference type="GeneTree" id="ENSGT01120000271828"/>
<dbReference type="PANTHER" id="PTHR16675:SF237">
    <property type="entry name" value="MHC CLASS I ANTIGEN TRANSCRIPT VARIANT 1-RELATED"/>
    <property type="match status" value="1"/>
</dbReference>
<organism evidence="6 7">
    <name type="scientific">Pygocentrus nattereri</name>
    <name type="common">Red-bellied piranha</name>
    <dbReference type="NCBI Taxonomy" id="42514"/>
    <lineage>
        <taxon>Eukaryota</taxon>
        <taxon>Metazoa</taxon>
        <taxon>Chordata</taxon>
        <taxon>Craniata</taxon>
        <taxon>Vertebrata</taxon>
        <taxon>Euteleostomi</taxon>
        <taxon>Actinopterygii</taxon>
        <taxon>Neopterygii</taxon>
        <taxon>Teleostei</taxon>
        <taxon>Ostariophysi</taxon>
        <taxon>Characiformes</taxon>
        <taxon>Characoidei</taxon>
        <taxon>Pygocentrus</taxon>
    </lineage>
</organism>
<reference evidence="6 7" key="1">
    <citation type="submission" date="2020-10" db="EMBL/GenBank/DDBJ databases">
        <title>Pygocentrus nattereri (red-bellied piranha) genome, fPygNat1, primary haplotype.</title>
        <authorList>
            <person name="Myers G."/>
            <person name="Meyer A."/>
            <person name="Karagic N."/>
            <person name="Pippel M."/>
            <person name="Winkler S."/>
            <person name="Tracey A."/>
            <person name="Wood J."/>
            <person name="Formenti G."/>
            <person name="Howe K."/>
            <person name="Fedrigo O."/>
            <person name="Jarvis E.D."/>
        </authorList>
    </citation>
    <scope>NUCLEOTIDE SEQUENCE [LARGE SCALE GENOMIC DNA]</scope>
</reference>
<dbReference type="InterPro" id="IPR003597">
    <property type="entry name" value="Ig_C1-set"/>
</dbReference>
<dbReference type="Gene3D" id="2.60.40.10">
    <property type="entry name" value="Immunoglobulins"/>
    <property type="match status" value="1"/>
</dbReference>
<keyword evidence="4" id="KW-1133">Transmembrane helix</keyword>
<dbReference type="InterPro" id="IPR036179">
    <property type="entry name" value="Ig-like_dom_sf"/>
</dbReference>
<dbReference type="InterPro" id="IPR013783">
    <property type="entry name" value="Ig-like_fold"/>
</dbReference>
<dbReference type="CDD" id="cd07698">
    <property type="entry name" value="IgC1_MHC_I_alpha3"/>
    <property type="match status" value="1"/>
</dbReference>
<comment type="similarity">
    <text evidence="3">Belongs to the MHC class I family.</text>
</comment>
<dbReference type="Pfam" id="PF07654">
    <property type="entry name" value="C1-set"/>
    <property type="match status" value="1"/>
</dbReference>
<dbReference type="InterPro" id="IPR011162">
    <property type="entry name" value="MHC_I/II-like_Ag-recog"/>
</dbReference>
<evidence type="ECO:0000256" key="4">
    <source>
        <dbReference type="SAM" id="Phobius"/>
    </source>
</evidence>
<keyword evidence="4" id="KW-0472">Membrane</keyword>
<evidence type="ECO:0000256" key="2">
    <source>
        <dbReference type="ARBA" id="ARBA00023319"/>
    </source>
</evidence>
<dbReference type="GO" id="GO:0009897">
    <property type="term" value="C:external side of plasma membrane"/>
    <property type="evidence" value="ECO:0007669"/>
    <property type="project" value="TreeGrafter"/>
</dbReference>
<dbReference type="Gene3D" id="3.30.500.10">
    <property type="entry name" value="MHC class I-like antigen recognition-like"/>
    <property type="match status" value="1"/>
</dbReference>
<evidence type="ECO:0000256" key="3">
    <source>
        <dbReference type="RuleBase" id="RU004439"/>
    </source>
</evidence>
<dbReference type="InterPro" id="IPR001039">
    <property type="entry name" value="MHC_I_a_a1/a2"/>
</dbReference>
<accession>A0AAR2KRJ2</accession>
<evidence type="ECO:0000256" key="1">
    <source>
        <dbReference type="ARBA" id="ARBA00023180"/>
    </source>
</evidence>
<evidence type="ECO:0000313" key="7">
    <source>
        <dbReference type="Proteomes" id="UP001501920"/>
    </source>
</evidence>
<keyword evidence="4" id="KW-0812">Transmembrane</keyword>
<feature type="domain" description="Ig-like" evidence="5">
    <location>
        <begin position="186"/>
        <end position="275"/>
    </location>
</feature>
<feature type="transmembrane region" description="Helical" evidence="4">
    <location>
        <begin position="279"/>
        <end position="304"/>
    </location>
</feature>
<evidence type="ECO:0000313" key="6">
    <source>
        <dbReference type="Ensembl" id="ENSPNAP00000066933.1"/>
    </source>
</evidence>
<dbReference type="GO" id="GO:0006955">
    <property type="term" value="P:immune response"/>
    <property type="evidence" value="ECO:0007669"/>
    <property type="project" value="TreeGrafter"/>
</dbReference>
<dbReference type="Pfam" id="PF00129">
    <property type="entry name" value="MHC_I"/>
    <property type="match status" value="1"/>
</dbReference>
<name>A0AAR2KRJ2_PYGNA</name>
<dbReference type="PANTHER" id="PTHR16675">
    <property type="entry name" value="MHC CLASS I-RELATED"/>
    <property type="match status" value="1"/>
</dbReference>
<dbReference type="SUPFAM" id="SSF54452">
    <property type="entry name" value="MHC antigen-recognition domain"/>
    <property type="match status" value="1"/>
</dbReference>
<dbReference type="PRINTS" id="PR01638">
    <property type="entry name" value="MHCCLASSI"/>
</dbReference>
<dbReference type="InterPro" id="IPR037055">
    <property type="entry name" value="MHC_I-like_Ag-recog_sf"/>
</dbReference>
<reference evidence="6" key="2">
    <citation type="submission" date="2025-08" db="UniProtKB">
        <authorList>
            <consortium name="Ensembl"/>
        </authorList>
    </citation>
    <scope>IDENTIFICATION</scope>
</reference>
<dbReference type="PROSITE" id="PS00290">
    <property type="entry name" value="IG_MHC"/>
    <property type="match status" value="1"/>
</dbReference>
<reference evidence="6" key="3">
    <citation type="submission" date="2025-09" db="UniProtKB">
        <authorList>
            <consortium name="Ensembl"/>
        </authorList>
    </citation>
    <scope>IDENTIFICATION</scope>
</reference>
<dbReference type="SUPFAM" id="SSF48726">
    <property type="entry name" value="Immunoglobulin"/>
    <property type="match status" value="1"/>
</dbReference>
<sequence>MSGIILKIVTICVHLASHSLQYFYTAVTPGIHFPEFTVVGLLDGEQFVYYDSDIRKKIPKTEWMKKVDKQQGTQESFKANVATAMKRFNQTYGVHIVQFIVGCELDDDGTRRRYMQHGYDGEDYISLDLKTLTWTAANAKAVTTKQKWDGLGEAARQRAYLENECIDWLQKYVEYGRSTLERKVPPEVSLFQKDSSSPVVCHATGFFPKAVMIAWQKNGEDLHEDVELRETLPNQDGTFQKRSVLAVSPEELKKNKYTCVVQHSGLEREMVLQVSDYRVLSVGLIGGAVFAGLLLVVIACVGVLSWRRKSGESPPEHDAATTIFDSGDGVFRVMCSVISPPRIAFCIVAKKFYFGLV</sequence>
<dbReference type="SMART" id="SM00407">
    <property type="entry name" value="IGc1"/>
    <property type="match status" value="1"/>
</dbReference>
<evidence type="ECO:0000259" key="5">
    <source>
        <dbReference type="PROSITE" id="PS50835"/>
    </source>
</evidence>
<dbReference type="Ensembl" id="ENSPNAT00000051257.1">
    <property type="protein sequence ID" value="ENSPNAP00000066933.1"/>
    <property type="gene ID" value="ENSPNAG00000000272.2"/>
</dbReference>
<dbReference type="PROSITE" id="PS50835">
    <property type="entry name" value="IG_LIKE"/>
    <property type="match status" value="1"/>
</dbReference>